<dbReference type="InterPro" id="IPR001647">
    <property type="entry name" value="HTH_TetR"/>
</dbReference>
<dbReference type="PROSITE" id="PS01081">
    <property type="entry name" value="HTH_TETR_1"/>
    <property type="match status" value="1"/>
</dbReference>
<comment type="caution">
    <text evidence="4">The sequence shown here is derived from an EMBL/GenBank/DDBJ whole genome shotgun (WGS) entry which is preliminary data.</text>
</comment>
<feature type="domain" description="HTH tetR-type" evidence="3">
    <location>
        <begin position="1"/>
        <end position="61"/>
    </location>
</feature>
<dbReference type="Proteomes" id="UP001596233">
    <property type="component" value="Unassembled WGS sequence"/>
</dbReference>
<dbReference type="PANTHER" id="PTHR43479">
    <property type="entry name" value="ACREF/ENVCD OPERON REPRESSOR-RELATED"/>
    <property type="match status" value="1"/>
</dbReference>
<dbReference type="InterPro" id="IPR009057">
    <property type="entry name" value="Homeodomain-like_sf"/>
</dbReference>
<dbReference type="InterPro" id="IPR025722">
    <property type="entry name" value="TetR"/>
</dbReference>
<dbReference type="InterPro" id="IPR023772">
    <property type="entry name" value="DNA-bd_HTH_TetR-type_CS"/>
</dbReference>
<dbReference type="InterPro" id="IPR050624">
    <property type="entry name" value="HTH-type_Tx_Regulator"/>
</dbReference>
<keyword evidence="5" id="KW-1185">Reference proteome</keyword>
<evidence type="ECO:0000256" key="1">
    <source>
        <dbReference type="ARBA" id="ARBA00023125"/>
    </source>
</evidence>
<dbReference type="RefSeq" id="WP_379236895.1">
    <property type="nucleotide sequence ID" value="NZ_JBHSTE010000006.1"/>
</dbReference>
<reference evidence="5" key="1">
    <citation type="journal article" date="2019" name="Int. J. Syst. Evol. Microbiol.">
        <title>The Global Catalogue of Microorganisms (GCM) 10K type strain sequencing project: providing services to taxonomists for standard genome sequencing and annotation.</title>
        <authorList>
            <consortium name="The Broad Institute Genomics Platform"/>
            <consortium name="The Broad Institute Genome Sequencing Center for Infectious Disease"/>
            <person name="Wu L."/>
            <person name="Ma J."/>
        </authorList>
    </citation>
    <scope>NUCLEOTIDE SEQUENCE [LARGE SCALE GENOMIC DNA]</scope>
    <source>
        <strain evidence="5">PCU 280</strain>
    </source>
</reference>
<evidence type="ECO:0000313" key="5">
    <source>
        <dbReference type="Proteomes" id="UP001596233"/>
    </source>
</evidence>
<dbReference type="EMBL" id="JBHSTE010000006">
    <property type="protein sequence ID" value="MFC6334402.1"/>
    <property type="molecule type" value="Genomic_DNA"/>
</dbReference>
<dbReference type="SUPFAM" id="SSF46689">
    <property type="entry name" value="Homeodomain-like"/>
    <property type="match status" value="1"/>
</dbReference>
<evidence type="ECO:0000313" key="4">
    <source>
        <dbReference type="EMBL" id="MFC6334402.1"/>
    </source>
</evidence>
<accession>A0ABW1V6J4</accession>
<evidence type="ECO:0000256" key="2">
    <source>
        <dbReference type="PROSITE-ProRule" id="PRU00335"/>
    </source>
</evidence>
<dbReference type="PROSITE" id="PS50977">
    <property type="entry name" value="HTH_TETR_2"/>
    <property type="match status" value="1"/>
</dbReference>
<evidence type="ECO:0000259" key="3">
    <source>
        <dbReference type="PROSITE" id="PS50977"/>
    </source>
</evidence>
<name>A0ABW1V6J4_9BACL</name>
<feature type="DNA-binding region" description="H-T-H motif" evidence="2">
    <location>
        <begin position="24"/>
        <end position="43"/>
    </location>
</feature>
<keyword evidence="1 2" id="KW-0238">DNA-binding</keyword>
<dbReference type="PRINTS" id="PR00455">
    <property type="entry name" value="HTHTETR"/>
</dbReference>
<organism evidence="4 5">
    <name type="scientific">Paenibacillus septentrionalis</name>
    <dbReference type="NCBI Taxonomy" id="429342"/>
    <lineage>
        <taxon>Bacteria</taxon>
        <taxon>Bacillati</taxon>
        <taxon>Bacillota</taxon>
        <taxon>Bacilli</taxon>
        <taxon>Bacillales</taxon>
        <taxon>Paenibacillaceae</taxon>
        <taxon>Paenibacillus</taxon>
    </lineage>
</organism>
<proteinExistence type="predicted"/>
<dbReference type="Pfam" id="PF13972">
    <property type="entry name" value="TetR"/>
    <property type="match status" value="1"/>
</dbReference>
<sequence length="193" mass="22814">MNTKQRIIQTAVQLFNEQGVGKVSTNHIATAASISPGNLYYHFKNKSEIIKSILTIMYEEWNEVWYIEEQMQLEQKHLEQKLIQNFEILWRYRFFYREALSLFQADESLRQQHNAMMETRLVEQQAFIQRFIECGVLHIQADSEQLQKLLLSCWIIANNWLSFLEMNGQPIDEAGLQKGVSLIWAILTPYLKK</sequence>
<gene>
    <name evidence="4" type="ORF">ACFP56_17375</name>
</gene>
<protein>
    <submittedName>
        <fullName evidence="4">TetR/AcrR family transcriptional regulator</fullName>
    </submittedName>
</protein>
<dbReference type="Pfam" id="PF00440">
    <property type="entry name" value="TetR_N"/>
    <property type="match status" value="1"/>
</dbReference>
<dbReference type="PANTHER" id="PTHR43479:SF11">
    <property type="entry name" value="ACREF_ENVCD OPERON REPRESSOR-RELATED"/>
    <property type="match status" value="1"/>
</dbReference>
<dbReference type="Gene3D" id="1.10.357.10">
    <property type="entry name" value="Tetracycline Repressor, domain 2"/>
    <property type="match status" value="1"/>
</dbReference>